<evidence type="ECO:0000256" key="1">
    <source>
        <dbReference type="ARBA" id="ARBA00006484"/>
    </source>
</evidence>
<comment type="similarity">
    <text evidence="1">Belongs to the short-chain dehydrogenases/reductases (SDR) family.</text>
</comment>
<dbReference type="GO" id="GO:0008709">
    <property type="term" value="F:cholate 7-alpha-dehydrogenase (NAD+) activity"/>
    <property type="evidence" value="ECO:0007669"/>
    <property type="project" value="TreeGrafter"/>
</dbReference>
<dbReference type="PRINTS" id="PR00080">
    <property type="entry name" value="SDRFAMILY"/>
</dbReference>
<gene>
    <name evidence="4" type="primary">kduD</name>
    <name evidence="4" type="ORF">GCM10010994_09300</name>
</gene>
<dbReference type="PANTHER" id="PTHR43618:SF8">
    <property type="entry name" value="7ALPHA-HYDROXYSTEROID DEHYDROGENASE"/>
    <property type="match status" value="1"/>
</dbReference>
<dbReference type="Gene3D" id="3.40.50.720">
    <property type="entry name" value="NAD(P)-binding Rossmann-like Domain"/>
    <property type="match status" value="1"/>
</dbReference>
<accession>A0A916TZW1</accession>
<evidence type="ECO:0000256" key="2">
    <source>
        <dbReference type="ARBA" id="ARBA00022857"/>
    </source>
</evidence>
<keyword evidence="3" id="KW-0560">Oxidoreductase</keyword>
<organism evidence="4 5">
    <name type="scientific">Chelatococcus reniformis</name>
    <dbReference type="NCBI Taxonomy" id="1494448"/>
    <lineage>
        <taxon>Bacteria</taxon>
        <taxon>Pseudomonadati</taxon>
        <taxon>Pseudomonadota</taxon>
        <taxon>Alphaproteobacteria</taxon>
        <taxon>Hyphomicrobiales</taxon>
        <taxon>Chelatococcaceae</taxon>
        <taxon>Chelatococcus</taxon>
    </lineage>
</organism>
<sequence length="271" mass="28055">MKDLFSLAGRVALVTGGSRGIGKMIAKGFVESGAKVYITARKAAACDATAAELSQHGTCISLPIDISTVEGARTLAKAIGERESKLDILVNNAGAAWAAEFDTFPENGWDKVMNLNLKAPFFLTQALAAPLRKAASPARPAKVINIASIDGIFVNPLETYSYAASKAGLIHLTRRMAAKLIADHIVVTAIAPGPFQSDMNIDARDNADGVAKRVPAGRVGTEEDMAGAAIFLASRAGDYVVGSTITVDGGIAFGKGGFEGSSWKMEGAAGA</sequence>
<evidence type="ECO:0000256" key="3">
    <source>
        <dbReference type="ARBA" id="ARBA00023002"/>
    </source>
</evidence>
<evidence type="ECO:0000313" key="4">
    <source>
        <dbReference type="EMBL" id="GGC52314.1"/>
    </source>
</evidence>
<dbReference type="Proteomes" id="UP000637002">
    <property type="component" value="Unassembled WGS sequence"/>
</dbReference>
<dbReference type="FunFam" id="3.40.50.720:FF:000084">
    <property type="entry name" value="Short-chain dehydrogenase reductase"/>
    <property type="match status" value="1"/>
</dbReference>
<reference evidence="4" key="1">
    <citation type="journal article" date="2014" name="Int. J. Syst. Evol. Microbiol.">
        <title>Complete genome sequence of Corynebacterium casei LMG S-19264T (=DSM 44701T), isolated from a smear-ripened cheese.</title>
        <authorList>
            <consortium name="US DOE Joint Genome Institute (JGI-PGF)"/>
            <person name="Walter F."/>
            <person name="Albersmeier A."/>
            <person name="Kalinowski J."/>
            <person name="Ruckert C."/>
        </authorList>
    </citation>
    <scope>NUCLEOTIDE SEQUENCE</scope>
    <source>
        <strain evidence="4">CGMCC 1.12919</strain>
    </source>
</reference>
<comment type="caution">
    <text evidence="4">The sequence shown here is derived from an EMBL/GenBank/DDBJ whole genome shotgun (WGS) entry which is preliminary data.</text>
</comment>
<dbReference type="EMBL" id="BMGG01000001">
    <property type="protein sequence ID" value="GGC52314.1"/>
    <property type="molecule type" value="Genomic_DNA"/>
</dbReference>
<reference evidence="4" key="2">
    <citation type="submission" date="2020-09" db="EMBL/GenBank/DDBJ databases">
        <authorList>
            <person name="Sun Q."/>
            <person name="Zhou Y."/>
        </authorList>
    </citation>
    <scope>NUCLEOTIDE SEQUENCE</scope>
    <source>
        <strain evidence="4">CGMCC 1.12919</strain>
    </source>
</reference>
<dbReference type="PRINTS" id="PR00081">
    <property type="entry name" value="GDHRDH"/>
</dbReference>
<proteinExistence type="inferred from homology"/>
<dbReference type="RefSeq" id="WP_188607892.1">
    <property type="nucleotide sequence ID" value="NZ_BMGG01000001.1"/>
</dbReference>
<evidence type="ECO:0000313" key="5">
    <source>
        <dbReference type="Proteomes" id="UP000637002"/>
    </source>
</evidence>
<dbReference type="InterPro" id="IPR052178">
    <property type="entry name" value="Sec_Metab_Biosynth_SDR"/>
</dbReference>
<dbReference type="Pfam" id="PF13561">
    <property type="entry name" value="adh_short_C2"/>
    <property type="match status" value="1"/>
</dbReference>
<protein>
    <submittedName>
        <fullName evidence="4">2-deoxy-D-gluconate 3-dehydrogenase</fullName>
    </submittedName>
</protein>
<dbReference type="InterPro" id="IPR036291">
    <property type="entry name" value="NAD(P)-bd_dom_sf"/>
</dbReference>
<dbReference type="AlphaFoldDB" id="A0A916TZW1"/>
<dbReference type="GO" id="GO:0005829">
    <property type="term" value="C:cytosol"/>
    <property type="evidence" value="ECO:0007669"/>
    <property type="project" value="TreeGrafter"/>
</dbReference>
<keyword evidence="2" id="KW-0521">NADP</keyword>
<name>A0A916TZW1_9HYPH</name>
<dbReference type="InterPro" id="IPR002347">
    <property type="entry name" value="SDR_fam"/>
</dbReference>
<dbReference type="SUPFAM" id="SSF51735">
    <property type="entry name" value="NAD(P)-binding Rossmann-fold domains"/>
    <property type="match status" value="1"/>
</dbReference>
<keyword evidence="5" id="KW-1185">Reference proteome</keyword>
<dbReference type="PANTHER" id="PTHR43618">
    <property type="entry name" value="7-ALPHA-HYDROXYSTEROID DEHYDROGENASE"/>
    <property type="match status" value="1"/>
</dbReference>